<evidence type="ECO:0000313" key="1">
    <source>
        <dbReference type="EMBL" id="RLU23149.1"/>
    </source>
</evidence>
<gene>
    <name evidence="1" type="ORF">DMN91_005427</name>
</gene>
<reference evidence="1 2" key="1">
    <citation type="journal article" date="2018" name="Genome Res.">
        <title>The genomic architecture and molecular evolution of ant odorant receptors.</title>
        <authorList>
            <person name="McKenzie S.K."/>
            <person name="Kronauer D.J.C."/>
        </authorList>
    </citation>
    <scope>NUCLEOTIDE SEQUENCE [LARGE SCALE GENOMIC DNA]</scope>
    <source>
        <strain evidence="1">Clonal line C1</strain>
    </source>
</reference>
<sequence>MICITALIHRNLPSSKPRKVPSGIYLRTVIGESCNPLHVRPPAHQRDATRDARYRTSRIAHREPRHAGLPKALVEVMGPEEFQDVIISQINKRKGIINDENKQGLVHNLCGSTA</sequence>
<dbReference type="AlphaFoldDB" id="A0A3L8DTC5"/>
<name>A0A3L8DTC5_OOCBI</name>
<protein>
    <submittedName>
        <fullName evidence="1">Uncharacterized protein</fullName>
    </submittedName>
</protein>
<proteinExistence type="predicted"/>
<evidence type="ECO:0000313" key="2">
    <source>
        <dbReference type="Proteomes" id="UP000279307"/>
    </source>
</evidence>
<dbReference type="Proteomes" id="UP000279307">
    <property type="component" value="Chromosome 5"/>
</dbReference>
<accession>A0A3L8DTC5</accession>
<comment type="caution">
    <text evidence="1">The sequence shown here is derived from an EMBL/GenBank/DDBJ whole genome shotgun (WGS) entry which is preliminary data.</text>
</comment>
<dbReference type="EMBL" id="QOIP01000005">
    <property type="protein sequence ID" value="RLU23149.1"/>
    <property type="molecule type" value="Genomic_DNA"/>
</dbReference>
<organism evidence="1 2">
    <name type="scientific">Ooceraea biroi</name>
    <name type="common">Clonal raider ant</name>
    <name type="synonym">Cerapachys biroi</name>
    <dbReference type="NCBI Taxonomy" id="2015173"/>
    <lineage>
        <taxon>Eukaryota</taxon>
        <taxon>Metazoa</taxon>
        <taxon>Ecdysozoa</taxon>
        <taxon>Arthropoda</taxon>
        <taxon>Hexapoda</taxon>
        <taxon>Insecta</taxon>
        <taxon>Pterygota</taxon>
        <taxon>Neoptera</taxon>
        <taxon>Endopterygota</taxon>
        <taxon>Hymenoptera</taxon>
        <taxon>Apocrita</taxon>
        <taxon>Aculeata</taxon>
        <taxon>Formicoidea</taxon>
        <taxon>Formicidae</taxon>
        <taxon>Dorylinae</taxon>
        <taxon>Ooceraea</taxon>
    </lineage>
</organism>